<dbReference type="HOGENOM" id="CLU_1486728_0_0_3"/>
<dbReference type="EMBL" id="CP001344">
    <property type="protein sequence ID" value="ACL46936.1"/>
    <property type="molecule type" value="Genomic_DNA"/>
</dbReference>
<gene>
    <name evidence="2" type="ordered locus">Cyan7425_4629</name>
</gene>
<keyword evidence="1" id="KW-0732">Signal</keyword>
<feature type="chain" id="PRO_5002873281" evidence="1">
    <location>
        <begin position="28"/>
        <end position="181"/>
    </location>
</feature>
<organism evidence="2">
    <name type="scientific">Cyanothece sp. (strain PCC 7425 / ATCC 29141)</name>
    <dbReference type="NCBI Taxonomy" id="395961"/>
    <lineage>
        <taxon>Bacteria</taxon>
        <taxon>Bacillati</taxon>
        <taxon>Cyanobacteriota</taxon>
        <taxon>Cyanophyceae</taxon>
        <taxon>Gomontiellales</taxon>
        <taxon>Cyanothecaceae</taxon>
        <taxon>Cyanothece</taxon>
    </lineage>
</organism>
<evidence type="ECO:0000313" key="2">
    <source>
        <dbReference type="EMBL" id="ACL46936.1"/>
    </source>
</evidence>
<name>B8HKU2_CYAP4</name>
<dbReference type="OrthoDB" id="9878058at2"/>
<dbReference type="AlphaFoldDB" id="B8HKU2"/>
<reference evidence="2" key="1">
    <citation type="submission" date="2009-01" db="EMBL/GenBank/DDBJ databases">
        <title>Complete sequence of chromosome Cyanothece sp. PCC 7425.</title>
        <authorList>
            <consortium name="US DOE Joint Genome Institute"/>
            <person name="Lucas S."/>
            <person name="Copeland A."/>
            <person name="Lapidus A."/>
            <person name="Glavina del Rio T."/>
            <person name="Dalin E."/>
            <person name="Tice H."/>
            <person name="Bruce D."/>
            <person name="Goodwin L."/>
            <person name="Pitluck S."/>
            <person name="Sims D."/>
            <person name="Meineke L."/>
            <person name="Brettin T."/>
            <person name="Detter J.C."/>
            <person name="Han C."/>
            <person name="Larimer F."/>
            <person name="Land M."/>
            <person name="Hauser L."/>
            <person name="Kyrpides N."/>
            <person name="Ovchinnikova G."/>
            <person name="Liberton M."/>
            <person name="Stoeckel J."/>
            <person name="Banerjee A."/>
            <person name="Singh A."/>
            <person name="Page L."/>
            <person name="Sato H."/>
            <person name="Zhao L."/>
            <person name="Sherman L."/>
            <person name="Pakrasi H."/>
            <person name="Richardson P."/>
        </authorList>
    </citation>
    <scope>NUCLEOTIDE SEQUENCE</scope>
    <source>
        <strain evidence="2">PCC 7425</strain>
    </source>
</reference>
<sequence length="181" mass="20697">MYFRLAHLALLLTSTAIYLSTHTAVMATAGLAEWEIRTPGGNLISSIDPLKSSYGICLRKADQTQGLISTNPADIYVSHLEWWNYYKGYVAGKGKQYFLFNEKTRKAQFFATEPQMLQTIFARGLGTPISKRLTAQDGWHQTWSGIYRENCKRMLNGSSEFTKQSPQVQERMRSLCQQWLK</sequence>
<evidence type="ECO:0000256" key="1">
    <source>
        <dbReference type="SAM" id="SignalP"/>
    </source>
</evidence>
<dbReference type="KEGG" id="cyn:Cyan7425_4629"/>
<dbReference type="STRING" id="395961.Cyan7425_4629"/>
<feature type="signal peptide" evidence="1">
    <location>
        <begin position="1"/>
        <end position="27"/>
    </location>
</feature>
<proteinExistence type="predicted"/>
<accession>B8HKU2</accession>
<protein>
    <submittedName>
        <fullName evidence="2">Uncharacterized protein</fullName>
    </submittedName>
</protein>